<keyword evidence="1" id="KW-0001">2Fe-2S</keyword>
<keyword evidence="2" id="KW-0479">Metal-binding</keyword>
<proteinExistence type="predicted"/>
<evidence type="ECO:0000259" key="5">
    <source>
        <dbReference type="PROSITE" id="PS51296"/>
    </source>
</evidence>
<dbReference type="PROSITE" id="PS51296">
    <property type="entry name" value="RIESKE"/>
    <property type="match status" value="1"/>
</dbReference>
<evidence type="ECO:0000313" key="7">
    <source>
        <dbReference type="Proteomes" id="UP000307943"/>
    </source>
</evidence>
<dbReference type="RefSeq" id="WP_139603062.1">
    <property type="nucleotide sequence ID" value="NZ_VDCQ01000019.1"/>
</dbReference>
<dbReference type="InterPro" id="IPR036922">
    <property type="entry name" value="Rieske_2Fe-2S_sf"/>
</dbReference>
<dbReference type="InterPro" id="IPR017941">
    <property type="entry name" value="Rieske_2Fe-2S"/>
</dbReference>
<evidence type="ECO:0000256" key="4">
    <source>
        <dbReference type="ARBA" id="ARBA00023014"/>
    </source>
</evidence>
<dbReference type="Gene3D" id="2.102.10.10">
    <property type="entry name" value="Rieske [2Fe-2S] iron-sulphur domain"/>
    <property type="match status" value="1"/>
</dbReference>
<name>A0A5C4TAC4_9BACL</name>
<dbReference type="PANTHER" id="PTHR21496">
    <property type="entry name" value="FERREDOXIN-RELATED"/>
    <property type="match status" value="1"/>
</dbReference>
<evidence type="ECO:0000256" key="2">
    <source>
        <dbReference type="ARBA" id="ARBA00022723"/>
    </source>
</evidence>
<comment type="caution">
    <text evidence="6">The sequence shown here is derived from an EMBL/GenBank/DDBJ whole genome shotgun (WGS) entry which is preliminary data.</text>
</comment>
<dbReference type="AlphaFoldDB" id="A0A5C4TAC4"/>
<evidence type="ECO:0000313" key="6">
    <source>
        <dbReference type="EMBL" id="TNJ65369.1"/>
    </source>
</evidence>
<keyword evidence="4" id="KW-0411">Iron-sulfur</keyword>
<dbReference type="Pfam" id="PF00355">
    <property type="entry name" value="Rieske"/>
    <property type="match status" value="1"/>
</dbReference>
<dbReference type="PANTHER" id="PTHR21496:SF23">
    <property type="entry name" value="3-PHENYLPROPIONATE_CINNAMIC ACID DIOXYGENASE FERREDOXIN SUBUNIT"/>
    <property type="match status" value="1"/>
</dbReference>
<dbReference type="GO" id="GO:0016705">
    <property type="term" value="F:oxidoreductase activity, acting on paired donors, with incorporation or reduction of molecular oxygen"/>
    <property type="evidence" value="ECO:0007669"/>
    <property type="project" value="UniProtKB-ARBA"/>
</dbReference>
<dbReference type="GO" id="GO:0004497">
    <property type="term" value="F:monooxygenase activity"/>
    <property type="evidence" value="ECO:0007669"/>
    <property type="project" value="UniProtKB-ARBA"/>
</dbReference>
<keyword evidence="3" id="KW-0408">Iron</keyword>
<accession>A0A5C4TAC4</accession>
<dbReference type="SUPFAM" id="SSF50022">
    <property type="entry name" value="ISP domain"/>
    <property type="match status" value="1"/>
</dbReference>
<dbReference type="GO" id="GO:0046872">
    <property type="term" value="F:metal ion binding"/>
    <property type="evidence" value="ECO:0007669"/>
    <property type="project" value="UniProtKB-KW"/>
</dbReference>
<dbReference type="CDD" id="cd03467">
    <property type="entry name" value="Rieske"/>
    <property type="match status" value="1"/>
</dbReference>
<feature type="domain" description="Rieske" evidence="5">
    <location>
        <begin position="5"/>
        <end position="115"/>
    </location>
</feature>
<evidence type="ECO:0000256" key="1">
    <source>
        <dbReference type="ARBA" id="ARBA00022714"/>
    </source>
</evidence>
<organism evidence="6 7">
    <name type="scientific">Paenibacillus hemerocallicola</name>
    <dbReference type="NCBI Taxonomy" id="1172614"/>
    <lineage>
        <taxon>Bacteria</taxon>
        <taxon>Bacillati</taxon>
        <taxon>Bacillota</taxon>
        <taxon>Bacilli</taxon>
        <taxon>Bacillales</taxon>
        <taxon>Paenibacillaceae</taxon>
        <taxon>Paenibacillus</taxon>
    </lineage>
</organism>
<protein>
    <submittedName>
        <fullName evidence="6">Rieske (2Fe-2S) protein</fullName>
    </submittedName>
</protein>
<dbReference type="EMBL" id="VDCQ01000019">
    <property type="protein sequence ID" value="TNJ65369.1"/>
    <property type="molecule type" value="Genomic_DNA"/>
</dbReference>
<evidence type="ECO:0000256" key="3">
    <source>
        <dbReference type="ARBA" id="ARBA00023004"/>
    </source>
</evidence>
<keyword evidence="7" id="KW-1185">Reference proteome</keyword>
<gene>
    <name evidence="6" type="ORF">FE784_15205</name>
</gene>
<dbReference type="OrthoDB" id="9795104at2"/>
<sequence>MKQRHYAARTGDIPEGGRKLVQIKGMEIGLFRVGGELYAWRNVCPHAAAPVCRGPVCGTKLPSMVYEYKYGMEGQILRCPWHGWEFDLKSGEHLVDPAVRLRGFDIEVEGEDVYVMLSSGEKRSG</sequence>
<dbReference type="GO" id="GO:0051537">
    <property type="term" value="F:2 iron, 2 sulfur cluster binding"/>
    <property type="evidence" value="ECO:0007669"/>
    <property type="project" value="UniProtKB-KW"/>
</dbReference>
<reference evidence="6 7" key="1">
    <citation type="submission" date="2019-05" db="EMBL/GenBank/DDBJ databases">
        <title>We sequenced the genome of Paenibacillus hemerocallicola KCTC 33185 for further insight into its adaptation and study the phylogeny of Paenibacillus.</title>
        <authorList>
            <person name="Narsing Rao M.P."/>
        </authorList>
    </citation>
    <scope>NUCLEOTIDE SEQUENCE [LARGE SCALE GENOMIC DNA]</scope>
    <source>
        <strain evidence="6 7">KCTC 33185</strain>
    </source>
</reference>
<dbReference type="Proteomes" id="UP000307943">
    <property type="component" value="Unassembled WGS sequence"/>
</dbReference>